<evidence type="ECO:0000313" key="2">
    <source>
        <dbReference type="Proteomes" id="UP000199155"/>
    </source>
</evidence>
<dbReference type="Proteomes" id="UP000199155">
    <property type="component" value="Unassembled WGS sequence"/>
</dbReference>
<sequence>MTDDHSDLRVRTSELGRFAKALADSVDSLAEARRALDHVRADQIGTAELDAACDSFQESWSYGAEQLGARIAGIQSAVALSHNGYVELNRAIAEALKAVRTDG</sequence>
<evidence type="ECO:0000313" key="1">
    <source>
        <dbReference type="EMBL" id="SDJ51103.1"/>
    </source>
</evidence>
<dbReference type="EMBL" id="FNFF01000001">
    <property type="protein sequence ID" value="SDJ51103.1"/>
    <property type="molecule type" value="Genomic_DNA"/>
</dbReference>
<gene>
    <name evidence="1" type="ORF">SAMN05421806_101750</name>
</gene>
<dbReference type="RefSeq" id="WP_093607162.1">
    <property type="nucleotide sequence ID" value="NZ_FNFF01000001.1"/>
</dbReference>
<reference evidence="1 2" key="1">
    <citation type="submission" date="2016-10" db="EMBL/GenBank/DDBJ databases">
        <authorList>
            <person name="de Groot N.N."/>
        </authorList>
    </citation>
    <scope>NUCLEOTIDE SEQUENCE [LARGE SCALE GENOMIC DNA]</scope>
    <source>
        <strain evidence="1 2">CGMCC 4.5727</strain>
    </source>
</reference>
<dbReference type="STRING" id="417292.SAMN05421806_101750"/>
<keyword evidence="2" id="KW-1185">Reference proteome</keyword>
<accession>A0A1G8UBI1</accession>
<proteinExistence type="predicted"/>
<protein>
    <recommendedName>
        <fullName evidence="3">Excreted virulence factor EspC, type VII ESX diderm</fullName>
    </recommendedName>
</protein>
<evidence type="ECO:0008006" key="3">
    <source>
        <dbReference type="Google" id="ProtNLM"/>
    </source>
</evidence>
<name>A0A1G8UBI1_9ACTN</name>
<dbReference type="AlphaFoldDB" id="A0A1G8UBI1"/>
<dbReference type="OrthoDB" id="4551929at2"/>
<organism evidence="1 2">
    <name type="scientific">Streptomyces indicus</name>
    <dbReference type="NCBI Taxonomy" id="417292"/>
    <lineage>
        <taxon>Bacteria</taxon>
        <taxon>Bacillati</taxon>
        <taxon>Actinomycetota</taxon>
        <taxon>Actinomycetes</taxon>
        <taxon>Kitasatosporales</taxon>
        <taxon>Streptomycetaceae</taxon>
        <taxon>Streptomyces</taxon>
    </lineage>
</organism>